<dbReference type="RefSeq" id="XP_005112185.2">
    <property type="nucleotide sequence ID" value="XM_005112128.2"/>
</dbReference>
<feature type="compositionally biased region" description="Polar residues" evidence="1">
    <location>
        <begin position="279"/>
        <end position="299"/>
    </location>
</feature>
<sequence>MCVCLPPRGSRMDSINFYFKSEGKKESGVRYLLQSIYMFQSKIWKGRRKDKECPTPPGGEESKEYLQDHNAKDRISDADFFKLVALPPSSDLNEWLATHTISFFNHVNLVYGVVSEFCTAETCPAMSAPDNVQYFWTDDKGKKSKNTAPQYVDYVMTHIQKLINDESVFPTKFGHTFPADLDVTVKRIHRYLFHVLAHLYHAHYPLLRQLGLHAHLNTLFTHFMVFTSKFDLVQDKESDLLLHLFSLLLKNLADPSQNPKLREGLGLGPPEDSEKKSAPASSTAQDAPGQETNMDTSGDSRIPLSMELSCDVSSPSSLPSTQIPNNATATTNKSTTPSSSSSPPCHGTATEGRISNGGTSLPPSHPVCDNTNDLVPAKDAAAKDSSHRQTDPGSLYSSNGLQKNPPSSSSPPPGNNTTSFISSSPSVVDTEPTSSSPSEWLANLQVSAT</sequence>
<dbReference type="Pfam" id="PF03637">
    <property type="entry name" value="Mob1_phocein"/>
    <property type="match status" value="1"/>
</dbReference>
<dbReference type="SMART" id="SM01388">
    <property type="entry name" value="Mob1_phocein"/>
    <property type="match status" value="1"/>
</dbReference>
<feature type="compositionally biased region" description="Polar residues" evidence="1">
    <location>
        <begin position="391"/>
        <end position="404"/>
    </location>
</feature>
<evidence type="ECO:0000313" key="3">
    <source>
        <dbReference type="RefSeq" id="XP_005112185.2"/>
    </source>
</evidence>
<organism evidence="2 3">
    <name type="scientific">Aplysia californica</name>
    <name type="common">California sea hare</name>
    <dbReference type="NCBI Taxonomy" id="6500"/>
    <lineage>
        <taxon>Eukaryota</taxon>
        <taxon>Metazoa</taxon>
        <taxon>Spiralia</taxon>
        <taxon>Lophotrochozoa</taxon>
        <taxon>Mollusca</taxon>
        <taxon>Gastropoda</taxon>
        <taxon>Heterobranchia</taxon>
        <taxon>Euthyneura</taxon>
        <taxon>Tectipleura</taxon>
        <taxon>Aplysiida</taxon>
        <taxon>Aplysioidea</taxon>
        <taxon>Aplysiidae</taxon>
        <taxon>Aplysia</taxon>
    </lineage>
</organism>
<gene>
    <name evidence="3" type="primary">LOC101861784</name>
</gene>
<feature type="compositionally biased region" description="Low complexity" evidence="1">
    <location>
        <begin position="313"/>
        <end position="344"/>
    </location>
</feature>
<dbReference type="InterPro" id="IPR005301">
    <property type="entry name" value="MOB_kinase_act_fam"/>
</dbReference>
<feature type="region of interest" description="Disordered" evidence="1">
    <location>
        <begin position="258"/>
        <end position="449"/>
    </location>
</feature>
<feature type="compositionally biased region" description="Basic and acidic residues" evidence="1">
    <location>
        <begin position="380"/>
        <end position="390"/>
    </location>
</feature>
<dbReference type="InterPro" id="IPR036703">
    <property type="entry name" value="MOB_kinase_act_sf"/>
</dbReference>
<dbReference type="SUPFAM" id="SSF101152">
    <property type="entry name" value="Mob1/phocein"/>
    <property type="match status" value="1"/>
</dbReference>
<accession>A0ABM0K9L0</accession>
<evidence type="ECO:0000256" key="1">
    <source>
        <dbReference type="SAM" id="MobiDB-lite"/>
    </source>
</evidence>
<reference evidence="3" key="1">
    <citation type="submission" date="2025-08" db="UniProtKB">
        <authorList>
            <consortium name="RefSeq"/>
        </authorList>
    </citation>
    <scope>IDENTIFICATION</scope>
</reference>
<feature type="compositionally biased region" description="Polar residues" evidence="1">
    <location>
        <begin position="415"/>
        <end position="449"/>
    </location>
</feature>
<keyword evidence="2" id="KW-1185">Reference proteome</keyword>
<dbReference type="GeneID" id="101861784"/>
<name>A0ABM0K9L0_APLCA</name>
<proteinExistence type="predicted"/>
<dbReference type="Proteomes" id="UP000694888">
    <property type="component" value="Unplaced"/>
</dbReference>
<protein>
    <submittedName>
        <fullName evidence="3">MOB kinase activator-like 2</fullName>
    </submittedName>
</protein>
<evidence type="ECO:0000313" key="2">
    <source>
        <dbReference type="Proteomes" id="UP000694888"/>
    </source>
</evidence>
<dbReference type="Gene3D" id="1.20.140.30">
    <property type="entry name" value="MOB kinase activator"/>
    <property type="match status" value="1"/>
</dbReference>
<dbReference type="PANTHER" id="PTHR22599">
    <property type="entry name" value="MPS ONE BINDER KINASE ACTIVATOR-LIKE MOB"/>
    <property type="match status" value="1"/>
</dbReference>